<dbReference type="EMBL" id="UYRT01091901">
    <property type="protein sequence ID" value="VDN37563.1"/>
    <property type="molecule type" value="Genomic_DNA"/>
</dbReference>
<organism evidence="4">
    <name type="scientific">Gongylonema pulchrum</name>
    <dbReference type="NCBI Taxonomy" id="637853"/>
    <lineage>
        <taxon>Eukaryota</taxon>
        <taxon>Metazoa</taxon>
        <taxon>Ecdysozoa</taxon>
        <taxon>Nematoda</taxon>
        <taxon>Chromadorea</taxon>
        <taxon>Rhabditida</taxon>
        <taxon>Spirurina</taxon>
        <taxon>Spiruromorpha</taxon>
        <taxon>Spiruroidea</taxon>
        <taxon>Gongylonematidae</taxon>
        <taxon>Gongylonema</taxon>
    </lineage>
</organism>
<evidence type="ECO:0000313" key="2">
    <source>
        <dbReference type="EMBL" id="VDN37563.1"/>
    </source>
</evidence>
<proteinExistence type="predicted"/>
<dbReference type="AlphaFoldDB" id="A0A183EJJ0"/>
<feature type="region of interest" description="Disordered" evidence="1">
    <location>
        <begin position="1"/>
        <end position="27"/>
    </location>
</feature>
<dbReference type="Proteomes" id="UP000271098">
    <property type="component" value="Unassembled WGS sequence"/>
</dbReference>
<sequence length="98" mass="11446">MKWKIRKHKKAGKQGKMRKLKQDQSAGKSVAFDTSVVLELPKTSDVEVQTDVTVPMEPRKLTARDLTVSKLTENYCRRLAERDAKKEHELRETYFKVR</sequence>
<evidence type="ECO:0000313" key="3">
    <source>
        <dbReference type="Proteomes" id="UP000271098"/>
    </source>
</evidence>
<evidence type="ECO:0000256" key="1">
    <source>
        <dbReference type="SAM" id="MobiDB-lite"/>
    </source>
</evidence>
<feature type="compositionally biased region" description="Basic residues" evidence="1">
    <location>
        <begin position="1"/>
        <end position="19"/>
    </location>
</feature>
<gene>
    <name evidence="2" type="ORF">GPUH_LOCUS21131</name>
</gene>
<evidence type="ECO:0000313" key="4">
    <source>
        <dbReference type="WBParaSite" id="GPUH_0002115601-mRNA-1"/>
    </source>
</evidence>
<protein>
    <submittedName>
        <fullName evidence="2 4">Uncharacterized protein</fullName>
    </submittedName>
</protein>
<accession>A0A183EJJ0</accession>
<dbReference type="WBParaSite" id="GPUH_0002115601-mRNA-1">
    <property type="protein sequence ID" value="GPUH_0002115601-mRNA-1"/>
    <property type="gene ID" value="GPUH_0002115601"/>
</dbReference>
<reference evidence="2 3" key="2">
    <citation type="submission" date="2018-11" db="EMBL/GenBank/DDBJ databases">
        <authorList>
            <consortium name="Pathogen Informatics"/>
        </authorList>
    </citation>
    <scope>NUCLEOTIDE SEQUENCE [LARGE SCALE GENOMIC DNA]</scope>
</reference>
<reference evidence="4" key="1">
    <citation type="submission" date="2016-06" db="UniProtKB">
        <authorList>
            <consortium name="WormBaseParasite"/>
        </authorList>
    </citation>
    <scope>IDENTIFICATION</scope>
</reference>
<keyword evidence="3" id="KW-1185">Reference proteome</keyword>
<name>A0A183EJJ0_9BILA</name>